<sequence>MSSPFSLDMAHPERACALDFGAPLMQYSQVSKTWSLIGLVSNVSSCGGAGKPGVYTRVASYITWIRKHISQATRQPLRRLLRQQPQKQLQQPLQQPQQLLQRLPQRLPQQPLRRQS</sequence>
<keyword evidence="5" id="KW-1185">Reference proteome</keyword>
<dbReference type="EMBL" id="CAJNOQ010015154">
    <property type="protein sequence ID" value="CAF1356348.1"/>
    <property type="molecule type" value="Genomic_DNA"/>
</dbReference>
<evidence type="ECO:0000256" key="1">
    <source>
        <dbReference type="SAM" id="MobiDB-lite"/>
    </source>
</evidence>
<feature type="domain" description="Peptidase S1" evidence="2">
    <location>
        <begin position="14"/>
        <end position="65"/>
    </location>
</feature>
<dbReference type="Proteomes" id="UP000663829">
    <property type="component" value="Unassembled WGS sequence"/>
</dbReference>
<evidence type="ECO:0000313" key="3">
    <source>
        <dbReference type="EMBL" id="CAF1356348.1"/>
    </source>
</evidence>
<dbReference type="PANTHER" id="PTHR24258:SF116">
    <property type="entry name" value="FI16631P1-RELATED"/>
    <property type="match status" value="1"/>
</dbReference>
<organism evidence="3 5">
    <name type="scientific">Didymodactylos carnosus</name>
    <dbReference type="NCBI Taxonomy" id="1234261"/>
    <lineage>
        <taxon>Eukaryota</taxon>
        <taxon>Metazoa</taxon>
        <taxon>Spiralia</taxon>
        <taxon>Gnathifera</taxon>
        <taxon>Rotifera</taxon>
        <taxon>Eurotatoria</taxon>
        <taxon>Bdelloidea</taxon>
        <taxon>Philodinida</taxon>
        <taxon>Philodinidae</taxon>
        <taxon>Didymodactylos</taxon>
    </lineage>
</organism>
<dbReference type="GO" id="GO:0006508">
    <property type="term" value="P:proteolysis"/>
    <property type="evidence" value="ECO:0007669"/>
    <property type="project" value="InterPro"/>
</dbReference>
<dbReference type="SUPFAM" id="SSF50494">
    <property type="entry name" value="Trypsin-like serine proteases"/>
    <property type="match status" value="1"/>
</dbReference>
<evidence type="ECO:0000313" key="5">
    <source>
        <dbReference type="Proteomes" id="UP000663829"/>
    </source>
</evidence>
<dbReference type="Proteomes" id="UP000681722">
    <property type="component" value="Unassembled WGS sequence"/>
</dbReference>
<dbReference type="Pfam" id="PF00089">
    <property type="entry name" value="Trypsin"/>
    <property type="match status" value="1"/>
</dbReference>
<evidence type="ECO:0000313" key="4">
    <source>
        <dbReference type="EMBL" id="CAF4230296.1"/>
    </source>
</evidence>
<dbReference type="InterPro" id="IPR043504">
    <property type="entry name" value="Peptidase_S1_PA_chymotrypsin"/>
</dbReference>
<gene>
    <name evidence="3" type="ORF">GPM918_LOCUS31159</name>
    <name evidence="4" type="ORF">SRO942_LOCUS31791</name>
</gene>
<dbReference type="PANTHER" id="PTHR24258">
    <property type="entry name" value="SERINE PROTEASE-RELATED"/>
    <property type="match status" value="1"/>
</dbReference>
<protein>
    <recommendedName>
        <fullName evidence="2">Peptidase S1 domain-containing protein</fullName>
    </recommendedName>
</protein>
<evidence type="ECO:0000259" key="2">
    <source>
        <dbReference type="Pfam" id="PF00089"/>
    </source>
</evidence>
<dbReference type="Gene3D" id="2.40.10.10">
    <property type="entry name" value="Trypsin-like serine proteases"/>
    <property type="match status" value="1"/>
</dbReference>
<accession>A0A815HXH6</accession>
<proteinExistence type="predicted"/>
<name>A0A815HXH6_9BILA</name>
<dbReference type="InterPro" id="IPR009003">
    <property type="entry name" value="Peptidase_S1_PA"/>
</dbReference>
<feature type="region of interest" description="Disordered" evidence="1">
    <location>
        <begin position="82"/>
        <end position="116"/>
    </location>
</feature>
<dbReference type="GO" id="GO:0004252">
    <property type="term" value="F:serine-type endopeptidase activity"/>
    <property type="evidence" value="ECO:0007669"/>
    <property type="project" value="InterPro"/>
</dbReference>
<reference evidence="3" key="1">
    <citation type="submission" date="2021-02" db="EMBL/GenBank/DDBJ databases">
        <authorList>
            <person name="Nowell W R."/>
        </authorList>
    </citation>
    <scope>NUCLEOTIDE SEQUENCE</scope>
</reference>
<dbReference type="EMBL" id="CAJOBC010067123">
    <property type="protein sequence ID" value="CAF4230296.1"/>
    <property type="molecule type" value="Genomic_DNA"/>
</dbReference>
<dbReference type="AlphaFoldDB" id="A0A815HXH6"/>
<dbReference type="InterPro" id="IPR001254">
    <property type="entry name" value="Trypsin_dom"/>
</dbReference>
<comment type="caution">
    <text evidence="3">The sequence shown here is derived from an EMBL/GenBank/DDBJ whole genome shotgun (WGS) entry which is preliminary data.</text>
</comment>
<dbReference type="OrthoDB" id="546450at2759"/>